<dbReference type="SUPFAM" id="SSF53067">
    <property type="entry name" value="Actin-like ATPase domain"/>
    <property type="match status" value="2"/>
</dbReference>
<dbReference type="InterPro" id="IPR022672">
    <property type="entry name" value="Hexokinase_N"/>
</dbReference>
<gene>
    <name evidence="10" type="ORF">Micbo1qcDRAFT_157263</name>
</gene>
<keyword evidence="11" id="KW-1185">Reference proteome</keyword>
<organism evidence="10 11">
    <name type="scientific">Microdochium bolleyi</name>
    <dbReference type="NCBI Taxonomy" id="196109"/>
    <lineage>
        <taxon>Eukaryota</taxon>
        <taxon>Fungi</taxon>
        <taxon>Dikarya</taxon>
        <taxon>Ascomycota</taxon>
        <taxon>Pezizomycotina</taxon>
        <taxon>Sordariomycetes</taxon>
        <taxon>Xylariomycetidae</taxon>
        <taxon>Xylariales</taxon>
        <taxon>Microdochiaceae</taxon>
        <taxon>Microdochium</taxon>
    </lineage>
</organism>
<dbReference type="GO" id="GO:0005536">
    <property type="term" value="F:D-glucose binding"/>
    <property type="evidence" value="ECO:0007669"/>
    <property type="project" value="InterPro"/>
</dbReference>
<dbReference type="Pfam" id="PF00349">
    <property type="entry name" value="Hexokinase_1"/>
    <property type="match status" value="1"/>
</dbReference>
<evidence type="ECO:0000256" key="5">
    <source>
        <dbReference type="ARBA" id="ARBA00022840"/>
    </source>
</evidence>
<dbReference type="InterPro" id="IPR022673">
    <property type="entry name" value="Hexokinase_C"/>
</dbReference>
<evidence type="ECO:0000256" key="7">
    <source>
        <dbReference type="SAM" id="MobiDB-lite"/>
    </source>
</evidence>
<dbReference type="GO" id="GO:0005739">
    <property type="term" value="C:mitochondrion"/>
    <property type="evidence" value="ECO:0007669"/>
    <property type="project" value="TreeGrafter"/>
</dbReference>
<dbReference type="PROSITE" id="PS51748">
    <property type="entry name" value="HEXOKINASE_2"/>
    <property type="match status" value="1"/>
</dbReference>
<evidence type="ECO:0000256" key="4">
    <source>
        <dbReference type="ARBA" id="ARBA00022777"/>
    </source>
</evidence>
<dbReference type="GO" id="GO:0006096">
    <property type="term" value="P:glycolytic process"/>
    <property type="evidence" value="ECO:0007669"/>
    <property type="project" value="UniProtKB-UniPathway"/>
</dbReference>
<dbReference type="GO" id="GO:0005524">
    <property type="term" value="F:ATP binding"/>
    <property type="evidence" value="ECO:0007669"/>
    <property type="project" value="UniProtKB-UniRule"/>
</dbReference>
<dbReference type="GO" id="GO:0006006">
    <property type="term" value="P:glucose metabolic process"/>
    <property type="evidence" value="ECO:0007669"/>
    <property type="project" value="TreeGrafter"/>
</dbReference>
<dbReference type="PANTHER" id="PTHR19443:SF29">
    <property type="entry name" value="PHOSPHOTRANSFERASE"/>
    <property type="match status" value="1"/>
</dbReference>
<dbReference type="PRINTS" id="PR00475">
    <property type="entry name" value="HEXOKINASE"/>
</dbReference>
<keyword evidence="4 6" id="KW-0418">Kinase</keyword>
<dbReference type="InParanoid" id="A0A136JDW9"/>
<dbReference type="CDD" id="cd24000">
    <property type="entry name" value="ASKHA_NBD_HK"/>
    <property type="match status" value="1"/>
</dbReference>
<evidence type="ECO:0000256" key="6">
    <source>
        <dbReference type="RuleBase" id="RU362007"/>
    </source>
</evidence>
<keyword evidence="3 6" id="KW-0547">Nucleotide-binding</keyword>
<dbReference type="EC" id="2.7.1.-" evidence="6"/>
<comment type="similarity">
    <text evidence="1 6">Belongs to the hexokinase family.</text>
</comment>
<dbReference type="GO" id="GO:0019158">
    <property type="term" value="F:mannokinase activity"/>
    <property type="evidence" value="ECO:0007669"/>
    <property type="project" value="TreeGrafter"/>
</dbReference>
<evidence type="ECO:0000256" key="3">
    <source>
        <dbReference type="ARBA" id="ARBA00022741"/>
    </source>
</evidence>
<keyword evidence="6" id="KW-0324">Glycolysis</keyword>
<dbReference type="GO" id="GO:0005829">
    <property type="term" value="C:cytosol"/>
    <property type="evidence" value="ECO:0007669"/>
    <property type="project" value="TreeGrafter"/>
</dbReference>
<dbReference type="UniPathway" id="UPA00109">
    <property type="reaction ID" value="UER00180"/>
</dbReference>
<dbReference type="AlphaFoldDB" id="A0A136JDW9"/>
<keyword evidence="2 6" id="KW-0808">Transferase</keyword>
<dbReference type="Gene3D" id="3.30.420.40">
    <property type="match status" value="1"/>
</dbReference>
<evidence type="ECO:0000256" key="2">
    <source>
        <dbReference type="ARBA" id="ARBA00022679"/>
    </source>
</evidence>
<dbReference type="GO" id="GO:0004340">
    <property type="term" value="F:glucokinase activity"/>
    <property type="evidence" value="ECO:0007669"/>
    <property type="project" value="TreeGrafter"/>
</dbReference>
<feature type="domain" description="Hexokinase C-terminal" evidence="9">
    <location>
        <begin position="262"/>
        <end position="541"/>
    </location>
</feature>
<dbReference type="GO" id="GO:0008865">
    <property type="term" value="F:fructokinase activity"/>
    <property type="evidence" value="ECO:0007669"/>
    <property type="project" value="TreeGrafter"/>
</dbReference>
<reference evidence="11" key="1">
    <citation type="submission" date="2016-02" db="EMBL/GenBank/DDBJ databases">
        <title>Draft genome sequence of Microdochium bolleyi, a fungal endophyte of beachgrass.</title>
        <authorList>
            <consortium name="DOE Joint Genome Institute"/>
            <person name="David A.S."/>
            <person name="May G."/>
            <person name="Haridas S."/>
            <person name="Lim J."/>
            <person name="Wang M."/>
            <person name="Labutti K."/>
            <person name="Lipzen A."/>
            <person name="Barry K."/>
            <person name="Grigoriev I.V."/>
        </authorList>
    </citation>
    <scope>NUCLEOTIDE SEQUENCE [LARGE SCALE GENOMIC DNA]</scope>
    <source>
        <strain evidence="11">J235TASD1</strain>
    </source>
</reference>
<feature type="region of interest" description="Disordered" evidence="7">
    <location>
        <begin position="105"/>
        <end position="128"/>
    </location>
</feature>
<feature type="compositionally biased region" description="Polar residues" evidence="7">
    <location>
        <begin position="106"/>
        <end position="123"/>
    </location>
</feature>
<dbReference type="Pfam" id="PF03727">
    <property type="entry name" value="Hexokinase_2"/>
    <property type="match status" value="1"/>
</dbReference>
<keyword evidence="5 6" id="KW-0067">ATP-binding</keyword>
<dbReference type="GO" id="GO:0006013">
    <property type="term" value="P:mannose metabolic process"/>
    <property type="evidence" value="ECO:0007669"/>
    <property type="project" value="TreeGrafter"/>
</dbReference>
<evidence type="ECO:0000313" key="10">
    <source>
        <dbReference type="EMBL" id="KXJ95363.1"/>
    </source>
</evidence>
<sequence length="560" mass="60805">MISQGPPPPTACPQSSDTYSTMGSVDVDDYLGPLRCDTETAHQLSHELLHTFKRLSAESLDQFLPTPIAESILRPSHGQQQGRYLAIDIGGTNLRVGFIELPGSLEDNSSSDTQPDLSLSASDTGPPHFSRRLERSWPILEHLKSQTAEELFEWIGACIVEVVQAGRDAFNYSQDDELPMGVTFSFPMIQETLSDAKLMTMGKGFAMPSDMDLATHLRNGYKASAPADLPRITVSAILNDSVATLVSFIHQSQEHKAFKAAMGLIVGTGCNATIPLRDDTLHPSKKPSKIGVARSSRTGHENIAVNTEWSINGTAPALKKFNLISSWDEELDAAVEVPGFQPLEYMTAGRYLGELGRLILLDYMTSHLGYTRDQVPVRLLQRFGLTTTFLSHFRPDRPDTNLIDSLEAEFPGSTAASAFTWTDELAHFLYRTAKAIEVRAAGIIAAAIVGLLACAGDVPLREPLEDKSNPQQQSEHVEAGPRILGVGYTGGCIMHFQDYLEDVEHFLALILEKEFGKNPPVRIVLKPCHNGGITGAGVLCAASLQATSVSATGAVAEEHV</sequence>
<feature type="domain" description="Hexokinase N-terminal" evidence="8">
    <location>
        <begin position="27"/>
        <end position="247"/>
    </location>
</feature>
<name>A0A136JDW9_9PEZI</name>
<proteinExistence type="inferred from homology"/>
<dbReference type="EMBL" id="KQ964246">
    <property type="protein sequence ID" value="KXJ95363.1"/>
    <property type="molecule type" value="Genomic_DNA"/>
</dbReference>
<dbReference type="InterPro" id="IPR001312">
    <property type="entry name" value="Hexokinase"/>
</dbReference>
<dbReference type="PANTHER" id="PTHR19443">
    <property type="entry name" value="HEXOKINASE"/>
    <property type="match status" value="1"/>
</dbReference>
<dbReference type="STRING" id="196109.A0A136JDW9"/>
<evidence type="ECO:0000259" key="8">
    <source>
        <dbReference type="Pfam" id="PF00349"/>
    </source>
</evidence>
<evidence type="ECO:0000259" key="9">
    <source>
        <dbReference type="Pfam" id="PF03727"/>
    </source>
</evidence>
<protein>
    <recommendedName>
        <fullName evidence="6">Phosphotransferase</fullName>
        <ecNumber evidence="6">2.7.1.-</ecNumber>
    </recommendedName>
</protein>
<dbReference type="Gene3D" id="3.40.367.20">
    <property type="match status" value="1"/>
</dbReference>
<dbReference type="InterPro" id="IPR043129">
    <property type="entry name" value="ATPase_NBD"/>
</dbReference>
<accession>A0A136JDW9</accession>
<dbReference type="GO" id="GO:0001678">
    <property type="term" value="P:intracellular glucose homeostasis"/>
    <property type="evidence" value="ECO:0007669"/>
    <property type="project" value="InterPro"/>
</dbReference>
<dbReference type="OrthoDB" id="419537at2759"/>
<evidence type="ECO:0000256" key="1">
    <source>
        <dbReference type="ARBA" id="ARBA00009225"/>
    </source>
</evidence>
<evidence type="ECO:0000313" key="11">
    <source>
        <dbReference type="Proteomes" id="UP000070501"/>
    </source>
</evidence>
<dbReference type="Proteomes" id="UP000070501">
    <property type="component" value="Unassembled WGS sequence"/>
</dbReference>